<dbReference type="AlphaFoldDB" id="A0A1E3VUI9"/>
<evidence type="ECO:0000313" key="2">
    <source>
        <dbReference type="Proteomes" id="UP000094172"/>
    </source>
</evidence>
<comment type="caution">
    <text evidence="1">The sequence shown here is derived from an EMBL/GenBank/DDBJ whole genome shotgun (WGS) entry which is preliminary data.</text>
</comment>
<accession>A0A1E3VUI9</accession>
<dbReference type="EMBL" id="LPWE01000002">
    <property type="protein sequence ID" value="ODR97179.1"/>
    <property type="molecule type" value="Genomic_DNA"/>
</dbReference>
<keyword evidence="2" id="KW-1185">Reference proteome</keyword>
<dbReference type="RefSeq" id="WP_069443179.1">
    <property type="nucleotide sequence ID" value="NZ_LPWE01000002.1"/>
</dbReference>
<evidence type="ECO:0000313" key="1">
    <source>
        <dbReference type="EMBL" id="ODR97179.1"/>
    </source>
</evidence>
<name>A0A1E3VUI9_9HYPH</name>
<sequence length="73" mass="8171">MGTGATEIIRLFAGHFHLSNETGRLRESYDEFMAHRARGDFDPGGHDAVHKRPTSMNSIHSLDLSILTRNHLA</sequence>
<protein>
    <submittedName>
        <fullName evidence="1">Uncharacterized protein</fullName>
    </submittedName>
</protein>
<organism evidence="1 2">
    <name type="scientific">Methyloceanibacter stevinii</name>
    <dbReference type="NCBI Taxonomy" id="1774970"/>
    <lineage>
        <taxon>Bacteria</taxon>
        <taxon>Pseudomonadati</taxon>
        <taxon>Pseudomonadota</taxon>
        <taxon>Alphaproteobacteria</taxon>
        <taxon>Hyphomicrobiales</taxon>
        <taxon>Hyphomicrobiaceae</taxon>
        <taxon>Methyloceanibacter</taxon>
    </lineage>
</organism>
<gene>
    <name evidence="1" type="ORF">AUC70_13000</name>
</gene>
<dbReference type="Proteomes" id="UP000094172">
    <property type="component" value="Unassembled WGS sequence"/>
</dbReference>
<proteinExistence type="predicted"/>
<reference evidence="1 2" key="1">
    <citation type="journal article" date="2016" name="Environ. Microbiol.">
        <title>New Methyloceanibacter diversity from North Sea sediments includes methanotroph containing solely the soluble methane monooxygenase.</title>
        <authorList>
            <person name="Vekeman B."/>
            <person name="Kerckhof F.M."/>
            <person name="Cremers G."/>
            <person name="de Vos P."/>
            <person name="Vandamme P."/>
            <person name="Boon N."/>
            <person name="Op den Camp H.J."/>
            <person name="Heylen K."/>
        </authorList>
    </citation>
    <scope>NUCLEOTIDE SEQUENCE [LARGE SCALE GENOMIC DNA]</scope>
    <source>
        <strain evidence="1 2">R-67176</strain>
    </source>
</reference>